<organism evidence="2">
    <name type="scientific">Anthurium amnicola</name>
    <dbReference type="NCBI Taxonomy" id="1678845"/>
    <lineage>
        <taxon>Eukaryota</taxon>
        <taxon>Viridiplantae</taxon>
        <taxon>Streptophyta</taxon>
        <taxon>Embryophyta</taxon>
        <taxon>Tracheophyta</taxon>
        <taxon>Spermatophyta</taxon>
        <taxon>Magnoliopsida</taxon>
        <taxon>Liliopsida</taxon>
        <taxon>Araceae</taxon>
        <taxon>Pothoideae</taxon>
        <taxon>Potheae</taxon>
        <taxon>Anthurium</taxon>
    </lineage>
</organism>
<name>A0A1D1Z611_9ARAE</name>
<dbReference type="AlphaFoldDB" id="A0A1D1Z611"/>
<feature type="non-terminal residue" evidence="2">
    <location>
        <position position="1"/>
    </location>
</feature>
<gene>
    <name evidence="2" type="primary">ciapin1</name>
    <name evidence="2" type="ORF">g.43331</name>
</gene>
<feature type="compositionally biased region" description="Basic and acidic residues" evidence="1">
    <location>
        <begin position="69"/>
        <end position="94"/>
    </location>
</feature>
<reference evidence="2" key="1">
    <citation type="submission" date="2015-07" db="EMBL/GenBank/DDBJ databases">
        <title>Transcriptome Assembly of Anthurium amnicola.</title>
        <authorList>
            <person name="Suzuki J."/>
        </authorList>
    </citation>
    <scope>NUCLEOTIDE SEQUENCE</scope>
</reference>
<feature type="region of interest" description="Disordered" evidence="1">
    <location>
        <begin position="62"/>
        <end position="140"/>
    </location>
</feature>
<feature type="compositionally biased region" description="Low complexity" evidence="1">
    <location>
        <begin position="95"/>
        <end position="110"/>
    </location>
</feature>
<evidence type="ECO:0000313" key="2">
    <source>
        <dbReference type="EMBL" id="JAT62299.1"/>
    </source>
</evidence>
<feature type="region of interest" description="Disordered" evidence="1">
    <location>
        <begin position="1"/>
        <end position="38"/>
    </location>
</feature>
<accession>A0A1D1Z611</accession>
<sequence>QQQQQQQHREVAHHGHRQQRQRQLMRLGAGRGAVPPVQDTKLPADVQVLIPTTTIACPLFLLPSGENESGIKEGNSRGEKGGQRGEAGRAEKNRAGPSAAAAPAACGSSSLPPPRSCRMLPLLRTPNRVRERRAGARRGR</sequence>
<protein>
    <submittedName>
        <fullName evidence="2">Anamorsin</fullName>
    </submittedName>
</protein>
<dbReference type="EMBL" id="GDJX01005637">
    <property type="protein sequence ID" value="JAT62299.1"/>
    <property type="molecule type" value="Transcribed_RNA"/>
</dbReference>
<proteinExistence type="predicted"/>
<evidence type="ECO:0000256" key="1">
    <source>
        <dbReference type="SAM" id="MobiDB-lite"/>
    </source>
</evidence>